<organism evidence="1 2">
    <name type="scientific">Lophiotrema nucula</name>
    <dbReference type="NCBI Taxonomy" id="690887"/>
    <lineage>
        <taxon>Eukaryota</taxon>
        <taxon>Fungi</taxon>
        <taxon>Dikarya</taxon>
        <taxon>Ascomycota</taxon>
        <taxon>Pezizomycotina</taxon>
        <taxon>Dothideomycetes</taxon>
        <taxon>Pleosporomycetidae</taxon>
        <taxon>Pleosporales</taxon>
        <taxon>Lophiotremataceae</taxon>
        <taxon>Lophiotrema</taxon>
    </lineage>
</organism>
<evidence type="ECO:0000313" key="1">
    <source>
        <dbReference type="EMBL" id="KAF2105291.1"/>
    </source>
</evidence>
<reference evidence="1" key="1">
    <citation type="journal article" date="2020" name="Stud. Mycol.">
        <title>101 Dothideomycetes genomes: a test case for predicting lifestyles and emergence of pathogens.</title>
        <authorList>
            <person name="Haridas S."/>
            <person name="Albert R."/>
            <person name="Binder M."/>
            <person name="Bloem J."/>
            <person name="Labutti K."/>
            <person name="Salamov A."/>
            <person name="Andreopoulos B."/>
            <person name="Baker S."/>
            <person name="Barry K."/>
            <person name="Bills G."/>
            <person name="Bluhm B."/>
            <person name="Cannon C."/>
            <person name="Castanera R."/>
            <person name="Culley D."/>
            <person name="Daum C."/>
            <person name="Ezra D."/>
            <person name="Gonzalez J."/>
            <person name="Henrissat B."/>
            <person name="Kuo A."/>
            <person name="Liang C."/>
            <person name="Lipzen A."/>
            <person name="Lutzoni F."/>
            <person name="Magnuson J."/>
            <person name="Mondo S."/>
            <person name="Nolan M."/>
            <person name="Ohm R."/>
            <person name="Pangilinan J."/>
            <person name="Park H.-J."/>
            <person name="Ramirez L."/>
            <person name="Alfaro M."/>
            <person name="Sun H."/>
            <person name="Tritt A."/>
            <person name="Yoshinaga Y."/>
            <person name="Zwiers L.-H."/>
            <person name="Turgeon B."/>
            <person name="Goodwin S."/>
            <person name="Spatafora J."/>
            <person name="Crous P."/>
            <person name="Grigoriev I."/>
        </authorList>
    </citation>
    <scope>NUCLEOTIDE SEQUENCE</scope>
    <source>
        <strain evidence="1">CBS 627.86</strain>
    </source>
</reference>
<sequence length="191" mass="21280">MGHSKDLLRPRVFAASSICSLECRLLNTHDRQRFAASSSNIEHIDQEAGVSGLVLLYGSIGFDYDARTHYIWPTASYLGRVFPTYLTSVLVKTNGKAWLRASFVLDPARCELHFFVSSSEIQHVAKELFDVHIVTNGRLRGVLLDNDVCMKINGSLELSGLPPEKLKKILGTRAAEAYQRSLSRIKELSDG</sequence>
<keyword evidence="2" id="KW-1185">Reference proteome</keyword>
<gene>
    <name evidence="1" type="ORF">BDV96DRAFT_608356</name>
</gene>
<accession>A0A6A5YGH6</accession>
<dbReference type="OrthoDB" id="3499148at2759"/>
<proteinExistence type="predicted"/>
<protein>
    <submittedName>
        <fullName evidence="1">Uncharacterized protein</fullName>
    </submittedName>
</protein>
<dbReference type="Proteomes" id="UP000799770">
    <property type="component" value="Unassembled WGS sequence"/>
</dbReference>
<dbReference type="AlphaFoldDB" id="A0A6A5YGH6"/>
<evidence type="ECO:0000313" key="2">
    <source>
        <dbReference type="Proteomes" id="UP000799770"/>
    </source>
</evidence>
<name>A0A6A5YGH6_9PLEO</name>
<dbReference type="EMBL" id="ML977385">
    <property type="protein sequence ID" value="KAF2105291.1"/>
    <property type="molecule type" value="Genomic_DNA"/>
</dbReference>